<organism evidence="1 2">
    <name type="scientific">Snuella lapsa</name>
    <dbReference type="NCBI Taxonomy" id="870481"/>
    <lineage>
        <taxon>Bacteria</taxon>
        <taxon>Pseudomonadati</taxon>
        <taxon>Bacteroidota</taxon>
        <taxon>Flavobacteriia</taxon>
        <taxon>Flavobacteriales</taxon>
        <taxon>Flavobacteriaceae</taxon>
        <taxon>Snuella</taxon>
    </lineage>
</organism>
<protein>
    <submittedName>
        <fullName evidence="1">DUF885 domain-containing protein</fullName>
    </submittedName>
</protein>
<dbReference type="Proteomes" id="UP001500954">
    <property type="component" value="Unassembled WGS sequence"/>
</dbReference>
<dbReference type="PANTHER" id="PTHR33361:SF2">
    <property type="entry name" value="DUF885 DOMAIN-CONTAINING PROTEIN"/>
    <property type="match status" value="1"/>
</dbReference>
<comment type="caution">
    <text evidence="1">The sequence shown here is derived from an EMBL/GenBank/DDBJ whole genome shotgun (WGS) entry which is preliminary data.</text>
</comment>
<gene>
    <name evidence="1" type="ORF">GCM10022395_01070</name>
</gene>
<name>A0ABP6WLF3_9FLAO</name>
<evidence type="ECO:0000313" key="1">
    <source>
        <dbReference type="EMBL" id="GAA3553285.1"/>
    </source>
</evidence>
<evidence type="ECO:0000313" key="2">
    <source>
        <dbReference type="Proteomes" id="UP001500954"/>
    </source>
</evidence>
<keyword evidence="2" id="KW-1185">Reference proteome</keyword>
<dbReference type="EMBL" id="BAABCY010000006">
    <property type="protein sequence ID" value="GAA3553285.1"/>
    <property type="molecule type" value="Genomic_DNA"/>
</dbReference>
<reference evidence="2" key="1">
    <citation type="journal article" date="2019" name="Int. J. Syst. Evol. Microbiol.">
        <title>The Global Catalogue of Microorganisms (GCM) 10K type strain sequencing project: providing services to taxonomists for standard genome sequencing and annotation.</title>
        <authorList>
            <consortium name="The Broad Institute Genomics Platform"/>
            <consortium name="The Broad Institute Genome Sequencing Center for Infectious Disease"/>
            <person name="Wu L."/>
            <person name="Ma J."/>
        </authorList>
    </citation>
    <scope>NUCLEOTIDE SEQUENCE [LARGE SCALE GENOMIC DNA]</scope>
    <source>
        <strain evidence="2">JCM 17111</strain>
    </source>
</reference>
<dbReference type="Pfam" id="PF05960">
    <property type="entry name" value="DUF885"/>
    <property type="match status" value="1"/>
</dbReference>
<proteinExistence type="predicted"/>
<dbReference type="InterPro" id="IPR010281">
    <property type="entry name" value="DUF885"/>
</dbReference>
<dbReference type="PANTHER" id="PTHR33361">
    <property type="entry name" value="GLR0591 PROTEIN"/>
    <property type="match status" value="1"/>
</dbReference>
<accession>A0ABP6WLF3</accession>
<sequence length="562" mass="64444">MFNSNKIVAQNASAQLKVVINSYQGHNGYDETAYPLGLFTKDFYKAEATFAKSKLDELSKIDNKELSETEQISMRLLAFVLQDKIDFYTFENYLNPILSDAGFHSNLTYMVRPLTNYLQVKNYLNKLKAIPSFVDQHFENLREGLKKGMSQPRVIFKGYESTYNTHIVANYEDSFYYSPFKALPNDLSQTQKDSVLAVAKDVIEKVVTTQFKRIKTFFETEYLPKTRTSLGVSEAPNGNAFYQNRINYYTTSTEYTAEDIHQIGLKEVARIKAEMEKIIKALHFKGSFSDFFQFLRTDAQFYAKTPNALLMSARDIAKRADAQLPRFFKTLPRKPYGVAPVPDAIAPKYTSGRYVGTSKNSTDPGYYWVNTYDLPSRTLYTLPALTVHEAVPGHHLQMSLNNELGDSIPGFRRHLYLSAYGEGWGLYSEFLADEMGLYTTPYEKFGQLTYEMWRACRLVVDTGIHAKGWTRQQVVDYMASNTALSLHEINTETDRYISWPGQALSYKIGELKIRELRKKAENVLGAKFNIRDFHEVILGQGTVTLSILEKRVNNYIEKIKNE</sequence>